<keyword evidence="1" id="KW-0812">Transmembrane</keyword>
<keyword evidence="1" id="KW-0472">Membrane</keyword>
<evidence type="ECO:0000256" key="1">
    <source>
        <dbReference type="SAM" id="Phobius"/>
    </source>
</evidence>
<keyword evidence="1" id="KW-1133">Transmembrane helix</keyword>
<protein>
    <submittedName>
        <fullName evidence="2">Uncharacterized protein</fullName>
    </submittedName>
</protein>
<name>A0A6C0EDZ4_9ZZZZ</name>
<dbReference type="EMBL" id="MN739811">
    <property type="protein sequence ID" value="QHT27128.1"/>
    <property type="molecule type" value="Genomic_DNA"/>
</dbReference>
<feature type="transmembrane region" description="Helical" evidence="1">
    <location>
        <begin position="12"/>
        <end position="30"/>
    </location>
</feature>
<evidence type="ECO:0000313" key="2">
    <source>
        <dbReference type="EMBL" id="QHT27128.1"/>
    </source>
</evidence>
<proteinExistence type="predicted"/>
<dbReference type="AlphaFoldDB" id="A0A6C0EDZ4"/>
<organism evidence="2">
    <name type="scientific">viral metagenome</name>
    <dbReference type="NCBI Taxonomy" id="1070528"/>
    <lineage>
        <taxon>unclassified sequences</taxon>
        <taxon>metagenomes</taxon>
        <taxon>organismal metagenomes</taxon>
    </lineage>
</organism>
<accession>A0A6C0EDZ4</accession>
<sequence>MISNYDMDVLKIDLTVISTIVLISHVLNSTLNNKEVLFNNQWINVSLATILGYALHALLFHKVSSMISNNLKLENEVAITVLFDIVKFGSIFVSKEIILAYMTNRPINFNTQWQMESGFTILGYITFDALKVKVHIMQNYDIIFNDIIKLSLGQLSANYFMNNTVTYENFMNMLVNAVGIAAYHLIIKNFVTDNKSIYTGALTSLPPDYLLKKKN</sequence>
<reference evidence="2" key="1">
    <citation type="journal article" date="2020" name="Nature">
        <title>Giant virus diversity and host interactions through global metagenomics.</title>
        <authorList>
            <person name="Schulz F."/>
            <person name="Roux S."/>
            <person name="Paez-Espino D."/>
            <person name="Jungbluth S."/>
            <person name="Walsh D.A."/>
            <person name="Denef V.J."/>
            <person name="McMahon K.D."/>
            <person name="Konstantinidis K.T."/>
            <person name="Eloe-Fadrosh E.A."/>
            <person name="Kyrpides N.C."/>
            <person name="Woyke T."/>
        </authorList>
    </citation>
    <scope>NUCLEOTIDE SEQUENCE</scope>
    <source>
        <strain evidence="2">GVMAG-M-3300023179-2</strain>
    </source>
</reference>
<feature type="transmembrane region" description="Helical" evidence="1">
    <location>
        <begin position="42"/>
        <end position="60"/>
    </location>
</feature>